<accession>A0A9N9T5N2</accession>
<dbReference type="GO" id="GO:0008270">
    <property type="term" value="F:zinc ion binding"/>
    <property type="evidence" value="ECO:0007669"/>
    <property type="project" value="UniProtKB-KW"/>
</dbReference>
<evidence type="ECO:0000259" key="3">
    <source>
        <dbReference type="PROSITE" id="PS50157"/>
    </source>
</evidence>
<dbReference type="SUPFAM" id="SSF56672">
    <property type="entry name" value="DNA/RNA polymerases"/>
    <property type="match status" value="1"/>
</dbReference>
<dbReference type="EMBL" id="OU898280">
    <property type="protein sequence ID" value="CAG9834871.1"/>
    <property type="molecule type" value="Genomic_DNA"/>
</dbReference>
<dbReference type="GO" id="GO:0000166">
    <property type="term" value="F:nucleotide binding"/>
    <property type="evidence" value="ECO:0007669"/>
    <property type="project" value="InterPro"/>
</dbReference>
<keyword evidence="1" id="KW-0863">Zinc-finger</keyword>
<evidence type="ECO:0000313" key="5">
    <source>
        <dbReference type="Proteomes" id="UP001153709"/>
    </source>
</evidence>
<dbReference type="Gene3D" id="3.90.1600.10">
    <property type="entry name" value="Palm domain of DNA polymerase"/>
    <property type="match status" value="1"/>
</dbReference>
<dbReference type="Proteomes" id="UP001153709">
    <property type="component" value="Chromosome 5"/>
</dbReference>
<dbReference type="OrthoDB" id="6602337at2759"/>
<dbReference type="GO" id="GO:0042575">
    <property type="term" value="C:DNA polymerase complex"/>
    <property type="evidence" value="ECO:0007669"/>
    <property type="project" value="UniProtKB-ARBA"/>
</dbReference>
<feature type="transmembrane region" description="Helical" evidence="2">
    <location>
        <begin position="1265"/>
        <end position="1286"/>
    </location>
</feature>
<sequence>MCNKSFSRSDNLSRHRKTCKYRNVNSDSEHNGDYYIPKKRLRPLGLEVIDASVSKLTHAFKNRIASYRFYSNKKMDYHGFLNDVKPKVLNILKEYLHLHNIIKVNFEIFSLYLKPDSSLSDIKSMNTCNTIISISTEMEETFDDFKKALMTQASEFQEKDSNWALQEIMFLDVNINKFNSISASTYIRLPIPIVRKHAILNIENRDNKCFAWSVNAAIFPPVGNPSKPESYPPYDTLLNFEGIDFPMKLKDIKQFETLNNISVNVYGLESNFVNNKRQYEIIGPLYFTSNRHATHVNLLLITNDKQSHYCLILDLVRLVKSQKTKKTRKEYLCDGCLQFFTKEEKLNNHQKSDCLHIYTELPTSSPKINKFGEMVPENILKFINIQKMLPVPFVVYADFESLLKPIDYAEPFNGNSYSIKTAEHQAYSFAFYLKCNYDDSLSKLIKYEGEDAPKVFIQKLECLVNELYTNHLKHIKPMLPLTKEEFEKHVSATECYLCKKPFNPFNHKVRDHHHLTSKYLGPAHNSCNINYKLSNSIPVFLHNMSNYDCHLFVKELSTAGEKVSVVAQTKEKYITISKSILVEKDPHKYIYLKFVDSYRFLAKSLDTLSATLNSEQCIEIRKYFPDTKQFELVRRKGVFPYSYMDGFDKLKEKTLPPKENFYNNLTNQDISDDDYARAIDVWNTFDCKSISDYAMLYLISDVLLLADVFENFRNICHKEYNLDPCHYLTAPALSWDAMLRYTKIELELLTDIDMVHFLKKGVRGGVAQCCKREAVANNHYVPNFDPQQPESYIMYLDATNLYGAAMCQYLPYGHFKWVTDVENFNCFSVKDDADKGYVLEVDLEYPAHLHSAHNDMPFCPESMVPPGSKYPKLIPNLNNKTKYVIHYRNLKQCLKYGLVLKRIHRILEFSQSPWLKKYIDLNTSLRNKAKNEFERDLFKLLNNAIFGKTLENLEKRKDIRLCTRWETKTNSLGARALISKPEFKSCSVFNENLVAVHLGKTKIVYDKPLYVGFTILDLSKIVIYDFYYGYIKKKYGEAANLLYTDTDSLIMEIYTPNFYADMKRNLEHFDTSNYPTYNIHGIPKTPSILGKMKDEFASIPIKCFYGTGAKAYCIEANELIKKAKGISKHITKTQLQMSDYVLLVKKGGVIFRKMYVFVSNLHTIYTELRNKVALSAKDDKRYVINASVVTNLIIYRTCYVTLGYNKSDCSQLGNKDNNVTHHYEKIVQPYADVVSMVKSLLDLLLPTFICLMAGSWSDKHGRKPVLLVTLGGIAFSCALTILYCLFENLSPWIFLITAIPTMITGNNTTFFAMALSYISDTSTRETRGLRTKMKNQLS</sequence>
<dbReference type="GO" id="GO:0003676">
    <property type="term" value="F:nucleic acid binding"/>
    <property type="evidence" value="ECO:0007669"/>
    <property type="project" value="InterPro"/>
</dbReference>
<dbReference type="PROSITE" id="PS00116">
    <property type="entry name" value="DNA_POLYMERASE_B"/>
    <property type="match status" value="1"/>
</dbReference>
<dbReference type="InterPro" id="IPR043502">
    <property type="entry name" value="DNA/RNA_pol_sf"/>
</dbReference>
<evidence type="ECO:0000256" key="2">
    <source>
        <dbReference type="SAM" id="Phobius"/>
    </source>
</evidence>
<keyword evidence="2" id="KW-0812">Transmembrane</keyword>
<gene>
    <name evidence="4" type="ORF">DIABBA_LOCUS8129</name>
</gene>
<dbReference type="PANTHER" id="PTHR31511:SF12">
    <property type="entry name" value="RHO TERMINATION FACTOR N-TERMINAL DOMAIN-CONTAINING PROTEIN"/>
    <property type="match status" value="1"/>
</dbReference>
<keyword evidence="5" id="KW-1185">Reference proteome</keyword>
<keyword evidence="1" id="KW-0479">Metal-binding</keyword>
<feature type="transmembrane region" description="Helical" evidence="2">
    <location>
        <begin position="1292"/>
        <end position="1318"/>
    </location>
</feature>
<protein>
    <recommendedName>
        <fullName evidence="3">C2H2-type domain-containing protein</fullName>
    </recommendedName>
</protein>
<dbReference type="InterPro" id="IPR036259">
    <property type="entry name" value="MFS_trans_sf"/>
</dbReference>
<organism evidence="4 5">
    <name type="scientific">Diabrotica balteata</name>
    <name type="common">Banded cucumber beetle</name>
    <dbReference type="NCBI Taxonomy" id="107213"/>
    <lineage>
        <taxon>Eukaryota</taxon>
        <taxon>Metazoa</taxon>
        <taxon>Ecdysozoa</taxon>
        <taxon>Arthropoda</taxon>
        <taxon>Hexapoda</taxon>
        <taxon>Insecta</taxon>
        <taxon>Pterygota</taxon>
        <taxon>Neoptera</taxon>
        <taxon>Endopterygota</taxon>
        <taxon>Coleoptera</taxon>
        <taxon>Polyphaga</taxon>
        <taxon>Cucujiformia</taxon>
        <taxon>Chrysomeloidea</taxon>
        <taxon>Chrysomelidae</taxon>
        <taxon>Galerucinae</taxon>
        <taxon>Diabroticina</taxon>
        <taxon>Diabroticites</taxon>
        <taxon>Diabrotica</taxon>
    </lineage>
</organism>
<dbReference type="GO" id="GO:0071897">
    <property type="term" value="P:DNA biosynthetic process"/>
    <property type="evidence" value="ECO:0007669"/>
    <property type="project" value="UniProtKB-ARBA"/>
</dbReference>
<dbReference type="PROSITE" id="PS50157">
    <property type="entry name" value="ZINC_FINGER_C2H2_2"/>
    <property type="match status" value="1"/>
</dbReference>
<evidence type="ECO:0000256" key="1">
    <source>
        <dbReference type="PROSITE-ProRule" id="PRU00042"/>
    </source>
</evidence>
<dbReference type="SUPFAM" id="SSF53098">
    <property type="entry name" value="Ribonuclease H-like"/>
    <property type="match status" value="1"/>
</dbReference>
<keyword evidence="1" id="KW-0862">Zinc</keyword>
<dbReference type="InterPro" id="IPR023211">
    <property type="entry name" value="DNA_pol_palm_dom_sf"/>
</dbReference>
<proteinExistence type="predicted"/>
<dbReference type="SUPFAM" id="SSF103473">
    <property type="entry name" value="MFS general substrate transporter"/>
    <property type="match status" value="1"/>
</dbReference>
<feature type="domain" description="C2H2-type" evidence="3">
    <location>
        <begin position="331"/>
        <end position="356"/>
    </location>
</feature>
<evidence type="ECO:0000313" key="4">
    <source>
        <dbReference type="EMBL" id="CAG9834871.1"/>
    </source>
</evidence>
<reference evidence="4" key="1">
    <citation type="submission" date="2022-01" db="EMBL/GenBank/DDBJ databases">
        <authorList>
            <person name="King R."/>
        </authorList>
    </citation>
    <scope>NUCLEOTIDE SEQUENCE</scope>
</reference>
<name>A0A9N9T5N2_DIABA</name>
<dbReference type="PANTHER" id="PTHR31511">
    <property type="entry name" value="PROTEIN CBG23764"/>
    <property type="match status" value="1"/>
</dbReference>
<dbReference type="InterPro" id="IPR017964">
    <property type="entry name" value="DNA-dir_DNA_pol_B_CS"/>
</dbReference>
<feature type="transmembrane region" description="Helical" evidence="2">
    <location>
        <begin position="1233"/>
        <end position="1253"/>
    </location>
</feature>
<keyword evidence="2" id="KW-1133">Transmembrane helix</keyword>
<dbReference type="InterPro" id="IPR012337">
    <property type="entry name" value="RNaseH-like_sf"/>
</dbReference>
<dbReference type="Gene3D" id="1.20.1250.20">
    <property type="entry name" value="MFS general substrate transporter like domains"/>
    <property type="match status" value="1"/>
</dbReference>
<dbReference type="InterPro" id="IPR013087">
    <property type="entry name" value="Znf_C2H2_type"/>
</dbReference>
<keyword evidence="2" id="KW-0472">Membrane</keyword>